<dbReference type="RefSeq" id="WP_233371310.1">
    <property type="nucleotide sequence ID" value="NZ_JAJTWU010000003.1"/>
</dbReference>
<feature type="signal peptide" evidence="1">
    <location>
        <begin position="1"/>
        <end position="18"/>
    </location>
</feature>
<accession>A0ABS8XU82</accession>
<dbReference type="Gene3D" id="3.90.226.10">
    <property type="entry name" value="2-enoyl-CoA Hydratase, Chain A, domain 1"/>
    <property type="match status" value="1"/>
</dbReference>
<keyword evidence="1" id="KW-0732">Signal</keyword>
<dbReference type="PANTHER" id="PTHR11261:SF3">
    <property type="entry name" value="RETINOL-BINDING PROTEIN 3"/>
    <property type="match status" value="1"/>
</dbReference>
<comment type="caution">
    <text evidence="3">The sequence shown here is derived from an EMBL/GenBank/DDBJ whole genome shotgun (WGS) entry which is preliminary data.</text>
</comment>
<sequence>MASAAVTGLLWAAALAMAFRKDKPATEECAYDFQTRKRATLVGQTSGGGANAGNRFTLGHGLVINIPTARAINPITKTNWEGVGVKPDVEAPAAQAQQTAYVAILKTLVASAKTCAIPAS</sequence>
<dbReference type="EMBL" id="JAJTWU010000003">
    <property type="protein sequence ID" value="MCE4554386.1"/>
    <property type="molecule type" value="Genomic_DNA"/>
</dbReference>
<dbReference type="Pfam" id="PF03572">
    <property type="entry name" value="Peptidase_S41"/>
    <property type="match status" value="1"/>
</dbReference>
<organism evidence="3 4">
    <name type="scientific">Pelomonas cellulosilytica</name>
    <dbReference type="NCBI Taxonomy" id="2906762"/>
    <lineage>
        <taxon>Bacteria</taxon>
        <taxon>Pseudomonadati</taxon>
        <taxon>Pseudomonadota</taxon>
        <taxon>Betaproteobacteria</taxon>
        <taxon>Burkholderiales</taxon>
        <taxon>Sphaerotilaceae</taxon>
        <taxon>Roseateles</taxon>
    </lineage>
</organism>
<dbReference type="Proteomes" id="UP001200741">
    <property type="component" value="Unassembled WGS sequence"/>
</dbReference>
<gene>
    <name evidence="3" type="ORF">LXT13_07985</name>
</gene>
<dbReference type="InterPro" id="IPR029045">
    <property type="entry name" value="ClpP/crotonase-like_dom_sf"/>
</dbReference>
<dbReference type="InterPro" id="IPR005151">
    <property type="entry name" value="Tail-specific_protease"/>
</dbReference>
<feature type="chain" id="PRO_5045758584" evidence="1">
    <location>
        <begin position="19"/>
        <end position="120"/>
    </location>
</feature>
<dbReference type="SUPFAM" id="SSF52096">
    <property type="entry name" value="ClpP/crotonase"/>
    <property type="match status" value="1"/>
</dbReference>
<evidence type="ECO:0000313" key="4">
    <source>
        <dbReference type="Proteomes" id="UP001200741"/>
    </source>
</evidence>
<evidence type="ECO:0000313" key="3">
    <source>
        <dbReference type="EMBL" id="MCE4554386.1"/>
    </source>
</evidence>
<reference evidence="3 4" key="1">
    <citation type="submission" date="2021-12" db="EMBL/GenBank/DDBJ databases">
        <title>Genome seq of P8.</title>
        <authorList>
            <person name="Seo T."/>
        </authorList>
    </citation>
    <scope>NUCLEOTIDE SEQUENCE [LARGE SCALE GENOMIC DNA]</scope>
    <source>
        <strain evidence="3 4">P8</strain>
    </source>
</reference>
<protein>
    <submittedName>
        <fullName evidence="3">S41 family peptidase</fullName>
    </submittedName>
</protein>
<evidence type="ECO:0000256" key="1">
    <source>
        <dbReference type="SAM" id="SignalP"/>
    </source>
</evidence>
<proteinExistence type="predicted"/>
<dbReference type="Gene3D" id="3.30.750.44">
    <property type="match status" value="1"/>
</dbReference>
<evidence type="ECO:0000259" key="2">
    <source>
        <dbReference type="Pfam" id="PF03572"/>
    </source>
</evidence>
<keyword evidence="4" id="KW-1185">Reference proteome</keyword>
<name>A0ABS8XU82_9BURK</name>
<feature type="domain" description="Tail specific protease" evidence="2">
    <location>
        <begin position="25"/>
        <end position="90"/>
    </location>
</feature>
<dbReference type="PANTHER" id="PTHR11261">
    <property type="entry name" value="INTERPHOTORECEPTOR RETINOID-BINDING PROTEIN"/>
    <property type="match status" value="1"/>
</dbReference>